<dbReference type="SUPFAM" id="SSF55811">
    <property type="entry name" value="Nudix"/>
    <property type="match status" value="1"/>
</dbReference>
<dbReference type="InterPro" id="IPR020084">
    <property type="entry name" value="NUDIX_hydrolase_CS"/>
</dbReference>
<reference evidence="5 6" key="1">
    <citation type="submission" date="2018-05" db="EMBL/GenBank/DDBJ databases">
        <title>Genomic Encyclopedia of Type Strains, Phase IV (KMG-IV): sequencing the most valuable type-strain genomes for metagenomic binning, comparative biology and taxonomic classification.</title>
        <authorList>
            <person name="Goeker M."/>
        </authorList>
    </citation>
    <scope>NUCLEOTIDE SEQUENCE [LARGE SCALE GENOMIC DNA]</scope>
    <source>
        <strain evidence="5 6">DSM 6986</strain>
    </source>
</reference>
<dbReference type="Gene3D" id="3.90.79.10">
    <property type="entry name" value="Nucleoside Triphosphate Pyrophosphohydrolase"/>
    <property type="match status" value="1"/>
</dbReference>
<dbReference type="CDD" id="cd04673">
    <property type="entry name" value="NUDIX_ADPRase"/>
    <property type="match status" value="1"/>
</dbReference>
<dbReference type="RefSeq" id="WP_109612012.1">
    <property type="nucleotide sequence ID" value="NZ_QGGG01000003.1"/>
</dbReference>
<feature type="domain" description="Nudix hydrolase" evidence="4">
    <location>
        <begin position="5"/>
        <end position="133"/>
    </location>
</feature>
<dbReference type="PROSITE" id="PS00893">
    <property type="entry name" value="NUDIX_BOX"/>
    <property type="match status" value="1"/>
</dbReference>
<gene>
    <name evidence="5" type="ORF">C7441_103108</name>
</gene>
<dbReference type="InterPro" id="IPR015797">
    <property type="entry name" value="NUDIX_hydrolase-like_dom_sf"/>
</dbReference>
<dbReference type="PANTHER" id="PTHR43736:SF1">
    <property type="entry name" value="DIHYDRONEOPTERIN TRIPHOSPHATE DIPHOSPHATASE"/>
    <property type="match status" value="1"/>
</dbReference>
<dbReference type="InterPro" id="IPR000086">
    <property type="entry name" value="NUDIX_hydrolase_dom"/>
</dbReference>
<proteinExistence type="inferred from homology"/>
<comment type="cofactor">
    <cofactor evidence="1">
        <name>Mg(2+)</name>
        <dbReference type="ChEBI" id="CHEBI:18420"/>
    </cofactor>
</comment>
<dbReference type="PANTHER" id="PTHR43736">
    <property type="entry name" value="ADP-RIBOSE PYROPHOSPHATASE"/>
    <property type="match status" value="1"/>
</dbReference>
<evidence type="ECO:0000256" key="1">
    <source>
        <dbReference type="ARBA" id="ARBA00001946"/>
    </source>
</evidence>
<dbReference type="PRINTS" id="PR00502">
    <property type="entry name" value="NUDIXFAMILY"/>
</dbReference>
<name>A0A316C7P3_PSESE</name>
<dbReference type="AlphaFoldDB" id="A0A316C7P3"/>
<sequence length="136" mass="15043">MSARQTIPAVSVALMRGDSILLVKRGQAPSRGYYAFPGGRVEPGETDEQAARRELLEETGLEVGEIMPLRAYMIEAERDGREIIYRLQVFAGRDRGGEPRADTDAEEAAFFTLAEMDALLVTPSVLEVSRELLSNR</sequence>
<evidence type="ECO:0000313" key="6">
    <source>
        <dbReference type="Proteomes" id="UP000245396"/>
    </source>
</evidence>
<dbReference type="GO" id="GO:0016787">
    <property type="term" value="F:hydrolase activity"/>
    <property type="evidence" value="ECO:0007669"/>
    <property type="project" value="UniProtKB-KW"/>
</dbReference>
<dbReference type="Pfam" id="PF00293">
    <property type="entry name" value="NUDIX"/>
    <property type="match status" value="1"/>
</dbReference>
<comment type="caution">
    <text evidence="5">The sequence shown here is derived from an EMBL/GenBank/DDBJ whole genome shotgun (WGS) entry which is preliminary data.</text>
</comment>
<dbReference type="STRING" id="1192868.GCA_000304395_00886"/>
<evidence type="ECO:0000256" key="3">
    <source>
        <dbReference type="RuleBase" id="RU003476"/>
    </source>
</evidence>
<keyword evidence="2 3" id="KW-0378">Hydrolase</keyword>
<evidence type="ECO:0000259" key="4">
    <source>
        <dbReference type="PROSITE" id="PS51462"/>
    </source>
</evidence>
<organism evidence="5 6">
    <name type="scientific">Pseudaminobacter salicylatoxidans</name>
    <dbReference type="NCBI Taxonomy" id="93369"/>
    <lineage>
        <taxon>Bacteria</taxon>
        <taxon>Pseudomonadati</taxon>
        <taxon>Pseudomonadota</taxon>
        <taxon>Alphaproteobacteria</taxon>
        <taxon>Hyphomicrobiales</taxon>
        <taxon>Phyllobacteriaceae</taxon>
        <taxon>Pseudaminobacter</taxon>
    </lineage>
</organism>
<dbReference type="EMBL" id="QGGG01000003">
    <property type="protein sequence ID" value="PWJ85253.1"/>
    <property type="molecule type" value="Genomic_DNA"/>
</dbReference>
<evidence type="ECO:0000313" key="5">
    <source>
        <dbReference type="EMBL" id="PWJ85253.1"/>
    </source>
</evidence>
<dbReference type="InterPro" id="IPR020476">
    <property type="entry name" value="Nudix_hydrolase"/>
</dbReference>
<comment type="similarity">
    <text evidence="3">Belongs to the Nudix hydrolase family.</text>
</comment>
<protein>
    <submittedName>
        <fullName evidence="5">ADP-ribose pyrophosphatase YjhB (NUDIX family)</fullName>
    </submittedName>
</protein>
<evidence type="ECO:0000256" key="2">
    <source>
        <dbReference type="ARBA" id="ARBA00022801"/>
    </source>
</evidence>
<keyword evidence="6" id="KW-1185">Reference proteome</keyword>
<dbReference type="PROSITE" id="PS51462">
    <property type="entry name" value="NUDIX"/>
    <property type="match status" value="1"/>
</dbReference>
<dbReference type="Proteomes" id="UP000245396">
    <property type="component" value="Unassembled WGS sequence"/>
</dbReference>
<accession>A0A316C7P3</accession>
<dbReference type="OrthoDB" id="9761969at2"/>